<dbReference type="AlphaFoldDB" id="A0A9P8NW62"/>
<evidence type="ECO:0000313" key="3">
    <source>
        <dbReference type="Proteomes" id="UP000769157"/>
    </source>
</evidence>
<reference evidence="2" key="2">
    <citation type="submission" date="2021-01" db="EMBL/GenBank/DDBJ databases">
        <authorList>
            <person name="Schikora-Tamarit M.A."/>
        </authorList>
    </citation>
    <scope>NUCLEOTIDE SEQUENCE</scope>
    <source>
        <strain evidence="2">CBS6075</strain>
    </source>
</reference>
<dbReference type="Proteomes" id="UP000769157">
    <property type="component" value="Unassembled WGS sequence"/>
</dbReference>
<dbReference type="RefSeq" id="XP_046058015.1">
    <property type="nucleotide sequence ID" value="XM_046208234.1"/>
</dbReference>
<dbReference type="GeneID" id="70238862"/>
<gene>
    <name evidence="2" type="ORF">OGAPHI_006898</name>
</gene>
<accession>A0A9P8NW62</accession>
<feature type="compositionally biased region" description="Polar residues" evidence="1">
    <location>
        <begin position="28"/>
        <end position="44"/>
    </location>
</feature>
<evidence type="ECO:0000313" key="2">
    <source>
        <dbReference type="EMBL" id="KAH3660312.1"/>
    </source>
</evidence>
<dbReference type="EMBL" id="JAEUBE010000504">
    <property type="protein sequence ID" value="KAH3660312.1"/>
    <property type="molecule type" value="Genomic_DNA"/>
</dbReference>
<evidence type="ECO:0000256" key="1">
    <source>
        <dbReference type="SAM" id="MobiDB-lite"/>
    </source>
</evidence>
<comment type="caution">
    <text evidence="2">The sequence shown here is derived from an EMBL/GenBank/DDBJ whole genome shotgun (WGS) entry which is preliminary data.</text>
</comment>
<feature type="compositionally biased region" description="Low complexity" evidence="1">
    <location>
        <begin position="47"/>
        <end position="65"/>
    </location>
</feature>
<keyword evidence="3" id="KW-1185">Reference proteome</keyword>
<sequence>MLPWLYPIQTPFSNTCSSSKDGSIMTFEPTSPTTNTSTGWNSDDSGIRSVASSQSSANEGSSSISRSFVVDVSNGNLQDFNAK</sequence>
<proteinExistence type="predicted"/>
<name>A0A9P8NW62_9ASCO</name>
<reference evidence="2" key="1">
    <citation type="journal article" date="2021" name="Open Biol.">
        <title>Shared evolutionary footprints suggest mitochondrial oxidative damage underlies multiple complex I losses in fungi.</title>
        <authorList>
            <person name="Schikora-Tamarit M.A."/>
            <person name="Marcet-Houben M."/>
            <person name="Nosek J."/>
            <person name="Gabaldon T."/>
        </authorList>
    </citation>
    <scope>NUCLEOTIDE SEQUENCE</scope>
    <source>
        <strain evidence="2">CBS6075</strain>
    </source>
</reference>
<protein>
    <submittedName>
        <fullName evidence="2">Uncharacterized protein</fullName>
    </submittedName>
</protein>
<organism evidence="2 3">
    <name type="scientific">Ogataea philodendri</name>
    <dbReference type="NCBI Taxonomy" id="1378263"/>
    <lineage>
        <taxon>Eukaryota</taxon>
        <taxon>Fungi</taxon>
        <taxon>Dikarya</taxon>
        <taxon>Ascomycota</taxon>
        <taxon>Saccharomycotina</taxon>
        <taxon>Pichiomycetes</taxon>
        <taxon>Pichiales</taxon>
        <taxon>Pichiaceae</taxon>
        <taxon>Ogataea</taxon>
    </lineage>
</organism>
<feature type="region of interest" description="Disordered" evidence="1">
    <location>
        <begin position="16"/>
        <end position="65"/>
    </location>
</feature>